<dbReference type="CDD" id="cd06999">
    <property type="entry name" value="cupin_HpaA-like_N"/>
    <property type="match status" value="1"/>
</dbReference>
<dbReference type="AlphaFoldDB" id="A0A2S9JF20"/>
<dbReference type="PANTHER" id="PTHR43280:SF32">
    <property type="entry name" value="TRANSCRIPTIONAL REGULATORY PROTEIN"/>
    <property type="match status" value="1"/>
</dbReference>
<accession>A0A2S9JF20</accession>
<keyword evidence="4" id="KW-0804">Transcription</keyword>
<dbReference type="SUPFAM" id="SSF46689">
    <property type="entry name" value="Homeodomain-like"/>
    <property type="match status" value="1"/>
</dbReference>
<evidence type="ECO:0000313" key="7">
    <source>
        <dbReference type="Proteomes" id="UP000238563"/>
    </source>
</evidence>
<dbReference type="InterPro" id="IPR009057">
    <property type="entry name" value="Homeodomain-like_sf"/>
</dbReference>
<dbReference type="InterPro" id="IPR003313">
    <property type="entry name" value="AraC-bd"/>
</dbReference>
<proteinExistence type="predicted"/>
<dbReference type="Gene3D" id="1.10.10.60">
    <property type="entry name" value="Homeodomain-like"/>
    <property type="match status" value="1"/>
</dbReference>
<dbReference type="Pfam" id="PF12833">
    <property type="entry name" value="HTH_18"/>
    <property type="match status" value="1"/>
</dbReference>
<evidence type="ECO:0000256" key="1">
    <source>
        <dbReference type="ARBA" id="ARBA00023015"/>
    </source>
</evidence>
<dbReference type="InterPro" id="IPR037923">
    <property type="entry name" value="HTH-like"/>
</dbReference>
<keyword evidence="2" id="KW-0238">DNA-binding</keyword>
<keyword evidence="7" id="KW-1185">Reference proteome</keyword>
<dbReference type="PANTHER" id="PTHR43280">
    <property type="entry name" value="ARAC-FAMILY TRANSCRIPTIONAL REGULATOR"/>
    <property type="match status" value="1"/>
</dbReference>
<reference evidence="6 7" key="1">
    <citation type="submission" date="2018-02" db="EMBL/GenBank/DDBJ databases">
        <title>The draft genome of Phyllobacterium myrsinacearum DSM5892.</title>
        <authorList>
            <person name="Li L."/>
            <person name="Liu L."/>
            <person name="Zhang X."/>
            <person name="Wang T."/>
        </authorList>
    </citation>
    <scope>NUCLEOTIDE SEQUENCE [LARGE SCALE GENOMIC DNA]</scope>
    <source>
        <strain evidence="6 7">DSM 5892</strain>
    </source>
</reference>
<dbReference type="EMBL" id="PVBT01000005">
    <property type="protein sequence ID" value="PRD51523.1"/>
    <property type="molecule type" value="Genomic_DNA"/>
</dbReference>
<dbReference type="OrthoDB" id="9814125at2"/>
<evidence type="ECO:0000256" key="2">
    <source>
        <dbReference type="ARBA" id="ARBA00023125"/>
    </source>
</evidence>
<evidence type="ECO:0000259" key="5">
    <source>
        <dbReference type="PROSITE" id="PS01124"/>
    </source>
</evidence>
<dbReference type="SMART" id="SM00342">
    <property type="entry name" value="HTH_ARAC"/>
    <property type="match status" value="1"/>
</dbReference>
<dbReference type="InterPro" id="IPR047264">
    <property type="entry name" value="Cupin_HpaA-like_N"/>
</dbReference>
<dbReference type="InterPro" id="IPR014710">
    <property type="entry name" value="RmlC-like_jellyroll"/>
</dbReference>
<dbReference type="SUPFAM" id="SSF51215">
    <property type="entry name" value="Regulatory protein AraC"/>
    <property type="match status" value="1"/>
</dbReference>
<evidence type="ECO:0000256" key="4">
    <source>
        <dbReference type="ARBA" id="ARBA00023163"/>
    </source>
</evidence>
<dbReference type="Pfam" id="PF02311">
    <property type="entry name" value="AraC_binding"/>
    <property type="match status" value="1"/>
</dbReference>
<protein>
    <submittedName>
        <fullName evidence="6">AraC family transcriptional regulator</fullName>
    </submittedName>
</protein>
<dbReference type="PRINTS" id="PR00032">
    <property type="entry name" value="HTHARAC"/>
</dbReference>
<gene>
    <name evidence="6" type="ORF">C5750_16770</name>
</gene>
<evidence type="ECO:0000313" key="6">
    <source>
        <dbReference type="EMBL" id="PRD51523.1"/>
    </source>
</evidence>
<keyword evidence="3" id="KW-0010">Activator</keyword>
<comment type="caution">
    <text evidence="6">The sequence shown here is derived from an EMBL/GenBank/DDBJ whole genome shotgun (WGS) entry which is preliminary data.</text>
</comment>
<name>A0A2S9JF20_9HYPH</name>
<sequence length="292" mass="32510">MGGAVPTYDLYGENHPKRPDFWLHWETIASRSQLHNWEIKTHRHAAFFQILYFRGGTGDAVFGAHSHPIRPPVMITVPPQCEHGFRFSRDMDGMVITMLAARFGSSGRTLCDAGMPPRLISLVPDHADPAFLTHSLERLCAELTSGGAFHDDLVESYLKSIVLLAARMTAPELPPGSAGSATEERLKLLHIMVNRHFREHHPAEFYAGYLGVSATHLNRLVKAATGRSTNGLLAHRLADQAKRDLVFTSASIKQIAYDLGFADPAYFTRFFTRQTGTTPRQYRAEQGARMAV</sequence>
<feature type="domain" description="HTH araC/xylS-type" evidence="5">
    <location>
        <begin position="187"/>
        <end position="285"/>
    </location>
</feature>
<keyword evidence="1" id="KW-0805">Transcription regulation</keyword>
<dbReference type="Gene3D" id="2.60.120.10">
    <property type="entry name" value="Jelly Rolls"/>
    <property type="match status" value="1"/>
</dbReference>
<dbReference type="InterPro" id="IPR020449">
    <property type="entry name" value="Tscrpt_reg_AraC-type_HTH"/>
</dbReference>
<dbReference type="InterPro" id="IPR018060">
    <property type="entry name" value="HTH_AraC"/>
</dbReference>
<dbReference type="Proteomes" id="UP000238563">
    <property type="component" value="Unassembled WGS sequence"/>
</dbReference>
<organism evidence="6 7">
    <name type="scientific">Phyllobacterium myrsinacearum</name>
    <dbReference type="NCBI Taxonomy" id="28101"/>
    <lineage>
        <taxon>Bacteria</taxon>
        <taxon>Pseudomonadati</taxon>
        <taxon>Pseudomonadota</taxon>
        <taxon>Alphaproteobacteria</taxon>
        <taxon>Hyphomicrobiales</taxon>
        <taxon>Phyllobacteriaceae</taxon>
        <taxon>Phyllobacterium</taxon>
    </lineage>
</organism>
<dbReference type="GO" id="GO:0003700">
    <property type="term" value="F:DNA-binding transcription factor activity"/>
    <property type="evidence" value="ECO:0007669"/>
    <property type="project" value="InterPro"/>
</dbReference>
<evidence type="ECO:0000256" key="3">
    <source>
        <dbReference type="ARBA" id="ARBA00023159"/>
    </source>
</evidence>
<dbReference type="PROSITE" id="PS01124">
    <property type="entry name" value="HTH_ARAC_FAMILY_2"/>
    <property type="match status" value="1"/>
</dbReference>
<dbReference type="RefSeq" id="WP_105735080.1">
    <property type="nucleotide sequence ID" value="NZ_PVBT01000005.1"/>
</dbReference>
<dbReference type="GO" id="GO:0043565">
    <property type="term" value="F:sequence-specific DNA binding"/>
    <property type="evidence" value="ECO:0007669"/>
    <property type="project" value="InterPro"/>
</dbReference>